<feature type="domain" description="Putative ER transporter 6TM N-terminal" evidence="8">
    <location>
        <begin position="80"/>
        <end position="588"/>
    </location>
</feature>
<feature type="domain" description="Integral membrane bound transporter" evidence="9">
    <location>
        <begin position="764"/>
        <end position="895"/>
    </location>
</feature>
<accession>A0AAD4Q358</accession>
<comment type="caution">
    <text evidence="10">The sequence shown here is derived from an EMBL/GenBank/DDBJ whole genome shotgun (WGS) entry which is preliminary data.</text>
</comment>
<keyword evidence="2 6" id="KW-0812">Transmembrane</keyword>
<evidence type="ECO:0000256" key="1">
    <source>
        <dbReference type="ARBA" id="ARBA00004141"/>
    </source>
</evidence>
<evidence type="ECO:0000256" key="4">
    <source>
        <dbReference type="ARBA" id="ARBA00023136"/>
    </source>
</evidence>
<feature type="compositionally biased region" description="Basic and acidic residues" evidence="5">
    <location>
        <begin position="10"/>
        <end position="32"/>
    </location>
</feature>
<feature type="transmembrane region" description="Helical" evidence="6">
    <location>
        <begin position="788"/>
        <end position="806"/>
    </location>
</feature>
<proteinExistence type="predicted"/>
<dbReference type="GO" id="GO:0016020">
    <property type="term" value="C:membrane"/>
    <property type="evidence" value="ECO:0007669"/>
    <property type="project" value="UniProtKB-SubCell"/>
</dbReference>
<feature type="transmembrane region" description="Helical" evidence="6">
    <location>
        <begin position="249"/>
        <end position="268"/>
    </location>
</feature>
<keyword evidence="11" id="KW-1185">Reference proteome</keyword>
<reference evidence="10" key="1">
    <citation type="submission" date="2022-01" db="EMBL/GenBank/DDBJ databases">
        <title>Comparative genomics reveals a dynamic genome evolution in the ectomycorrhizal milk-cap (Lactarius) mushrooms.</title>
        <authorList>
            <consortium name="DOE Joint Genome Institute"/>
            <person name="Lebreton A."/>
            <person name="Tang N."/>
            <person name="Kuo A."/>
            <person name="LaButti K."/>
            <person name="Drula E."/>
            <person name="Barry K."/>
            <person name="Clum A."/>
            <person name="Lipzen A."/>
            <person name="Mousain D."/>
            <person name="Ng V."/>
            <person name="Wang R."/>
            <person name="Wang X."/>
            <person name="Dai Y."/>
            <person name="Henrissat B."/>
            <person name="Grigoriev I.V."/>
            <person name="Guerin-Laguette A."/>
            <person name="Yu F."/>
            <person name="Martin F.M."/>
        </authorList>
    </citation>
    <scope>NUCLEOTIDE SEQUENCE</scope>
    <source>
        <strain evidence="10">QP</strain>
    </source>
</reference>
<comment type="subcellular location">
    <subcellularLocation>
        <location evidence="1">Membrane</location>
        <topology evidence="1">Multi-pass membrane protein</topology>
    </subcellularLocation>
</comment>
<evidence type="ECO:0000256" key="2">
    <source>
        <dbReference type="ARBA" id="ARBA00022692"/>
    </source>
</evidence>
<feature type="transmembrane region" description="Helical" evidence="6">
    <location>
        <begin position="881"/>
        <end position="898"/>
    </location>
</feature>
<evidence type="ECO:0000256" key="3">
    <source>
        <dbReference type="ARBA" id="ARBA00022989"/>
    </source>
</evidence>
<feature type="domain" description="DUF2421" evidence="7">
    <location>
        <begin position="908"/>
        <end position="1119"/>
    </location>
</feature>
<dbReference type="EMBL" id="JAKELL010000142">
    <property type="protein sequence ID" value="KAH8980178.1"/>
    <property type="molecule type" value="Genomic_DNA"/>
</dbReference>
<feature type="transmembrane region" description="Helical" evidence="6">
    <location>
        <begin position="220"/>
        <end position="242"/>
    </location>
</feature>
<feature type="region of interest" description="Disordered" evidence="5">
    <location>
        <begin position="379"/>
        <end position="441"/>
    </location>
</feature>
<dbReference type="InterPro" id="IPR018823">
    <property type="entry name" value="ArAE_2_N"/>
</dbReference>
<feature type="region of interest" description="Disordered" evidence="5">
    <location>
        <begin position="1"/>
        <end position="67"/>
    </location>
</feature>
<evidence type="ECO:0000256" key="5">
    <source>
        <dbReference type="SAM" id="MobiDB-lite"/>
    </source>
</evidence>
<feature type="transmembrane region" description="Helical" evidence="6">
    <location>
        <begin position="818"/>
        <end position="837"/>
    </location>
</feature>
<keyword evidence="3 6" id="KW-1133">Transmembrane helix</keyword>
<dbReference type="InterPro" id="IPR049453">
    <property type="entry name" value="Memb_transporter_dom"/>
</dbReference>
<evidence type="ECO:0000259" key="8">
    <source>
        <dbReference type="Pfam" id="PF10337"/>
    </source>
</evidence>
<evidence type="ECO:0000259" key="7">
    <source>
        <dbReference type="Pfam" id="PF10334"/>
    </source>
</evidence>
<dbReference type="Pfam" id="PF10334">
    <property type="entry name" value="BRE4"/>
    <property type="match status" value="1"/>
</dbReference>
<dbReference type="Pfam" id="PF10337">
    <property type="entry name" value="ArAE_2_N"/>
    <property type="match status" value="1"/>
</dbReference>
<gene>
    <name evidence="10" type="ORF">EDB92DRAFT_1901321</name>
</gene>
<protein>
    <recommendedName>
        <fullName evidence="12">DUF2421 domain-containing protein</fullName>
    </recommendedName>
</protein>
<feature type="transmembrane region" description="Helical" evidence="6">
    <location>
        <begin position="144"/>
        <end position="164"/>
    </location>
</feature>
<evidence type="ECO:0008006" key="12">
    <source>
        <dbReference type="Google" id="ProtNLM"/>
    </source>
</evidence>
<feature type="compositionally biased region" description="Polar residues" evidence="5">
    <location>
        <begin position="391"/>
        <end position="404"/>
    </location>
</feature>
<evidence type="ECO:0000313" key="10">
    <source>
        <dbReference type="EMBL" id="KAH8980178.1"/>
    </source>
</evidence>
<feature type="transmembrane region" description="Helical" evidence="6">
    <location>
        <begin position="115"/>
        <end position="132"/>
    </location>
</feature>
<name>A0AAD4Q358_9AGAM</name>
<organism evidence="10 11">
    <name type="scientific">Lactarius akahatsu</name>
    <dbReference type="NCBI Taxonomy" id="416441"/>
    <lineage>
        <taxon>Eukaryota</taxon>
        <taxon>Fungi</taxon>
        <taxon>Dikarya</taxon>
        <taxon>Basidiomycota</taxon>
        <taxon>Agaricomycotina</taxon>
        <taxon>Agaricomycetes</taxon>
        <taxon>Russulales</taxon>
        <taxon>Russulaceae</taxon>
        <taxon>Lactarius</taxon>
    </lineage>
</organism>
<sequence>MSLHSPPQLKEYDPRIGDEDGSRSDPQSKEKSLPSFPLIPVAPKQESSSNCDKGKETANRPISSQHTRPSRFELPNYLHWIVDNWRWSKWKPAIRCAVSEWASLLLLIIDPSRRVMGQASFLILVAGMLSPPGDPFVTNTEREIIILLCVLMAWGWASLGIKLASLARSHTVYIATLDDILSGKYIEATPSIINAIFLFFGSSFFLYIKAQQGPGPFSPATIFACICLDISLTTSALFPYAYYKSGQAVVIPLAFHSVLAIASSALIFPTSVATQYTTGLRGVIGPLGSSFRQHLALLGISASSPDFSPKAVRASASKAENGLAPLAASARLLGRDISWGRFSGKDLDGMREKVQRLVMRAHGMNVYFALIDPTRERFPVTPVPSHPGSPTAGTPNVSRPSSPARTEESASAFPAVHHSTVGCSQADVEQHRGRQTQRRHPRFDVDSAMHSAKSYLHGSLFRSHRHHRHSYVSLLSGFHHHDNLREHVVGVFESQKYLDLESHHFAHPLSVYYTERSTSLLRQSCEPLLRACSKGLEEVDSWLGTSRHRRWMFWWGGDKCTRVQQERIDALSRACDELARTLEAFRASIRHLVLEPYREAFSDKHEGCMTGGDIPPHRFLFHAYTYQYHLMEFSIILISTLEYVTRLEKERLKTRLWLPSGSLSNFFRWSIWDHNVNLEREDDENPNIIQGKEGLCMDIGVAQRRDPDALPPRNSFEAFMSVLYHAFRGLSRGNQLFAIKAGVLTALLSIPAFVKSSAKLAYGEKFSWAIFMGQLTLARFRGDTTFGLVARIVSTFGGGLTGATVWHISTGAGRGDPYGLAAACAIAFPFFFYVRLYLPGPPVPNMIFFTTTALVIGYSWQNTHSDGGGFLYYGINLAWRRFVLVGAGVSAAFIFSFLPPSTTLRGYQRQSLATTASEIGSVYCSVVSYASSSHAENPQHVIQSLVAIRLKLKRSIVLRANIIYEFSLRGRWPAERYQKILEIQLEIAYLLSHLMSVVQHLESAWTRAFLRRTRFLDPDFQGDVLSVISMISTALRTGTPLPQVTPCPLLDRFMYYHHGLNVIRNEADDDYGLPRTMSIDVLENEQYMCFCVGVSTSFGIVTRFDRLMLATKELVGEQYHIHGVGYISKLAGVETSSHPDSLLRPVHDA</sequence>
<feature type="transmembrane region" description="Helical" evidence="6">
    <location>
        <begin position="843"/>
        <end position="860"/>
    </location>
</feature>
<dbReference type="AlphaFoldDB" id="A0AAD4Q358"/>
<dbReference type="InterPro" id="IPR018820">
    <property type="entry name" value="BRE4-related_DUF2421"/>
</dbReference>
<dbReference type="Pfam" id="PF13515">
    <property type="entry name" value="FUSC_2"/>
    <property type="match status" value="1"/>
</dbReference>
<evidence type="ECO:0000259" key="9">
    <source>
        <dbReference type="Pfam" id="PF13515"/>
    </source>
</evidence>
<dbReference type="PANTHER" id="PTHR37994">
    <property type="entry name" value="ARAE_2_N DOMAIN-CONTAINING PROTEIN-RELATED"/>
    <property type="match status" value="1"/>
</dbReference>
<evidence type="ECO:0000313" key="11">
    <source>
        <dbReference type="Proteomes" id="UP001201163"/>
    </source>
</evidence>
<feature type="transmembrane region" description="Helical" evidence="6">
    <location>
        <begin position="185"/>
        <end position="208"/>
    </location>
</feature>
<keyword evidence="4 6" id="KW-0472">Membrane</keyword>
<evidence type="ECO:0000256" key="6">
    <source>
        <dbReference type="SAM" id="Phobius"/>
    </source>
</evidence>
<dbReference type="PANTHER" id="PTHR37994:SF1">
    <property type="entry name" value="ER TRANSPORTER 6TM N-TERMINAL DOMAIN-CONTAINING PROTEIN"/>
    <property type="match status" value="1"/>
</dbReference>
<dbReference type="Proteomes" id="UP001201163">
    <property type="component" value="Unassembled WGS sequence"/>
</dbReference>